<name>A0A813JZJ3_POLGL</name>
<reference evidence="2" key="1">
    <citation type="submission" date="2021-02" db="EMBL/GenBank/DDBJ databases">
        <authorList>
            <person name="Dougan E. K."/>
            <person name="Rhodes N."/>
            <person name="Thang M."/>
            <person name="Chan C."/>
        </authorList>
    </citation>
    <scope>NUCLEOTIDE SEQUENCE</scope>
</reference>
<keyword evidence="1" id="KW-0677">Repeat</keyword>
<gene>
    <name evidence="2" type="ORF">PGLA2088_LOCUS25049</name>
</gene>
<evidence type="ECO:0000313" key="3">
    <source>
        <dbReference type="Proteomes" id="UP000626109"/>
    </source>
</evidence>
<organism evidence="2 3">
    <name type="scientific">Polarella glacialis</name>
    <name type="common">Dinoflagellate</name>
    <dbReference type="NCBI Taxonomy" id="89957"/>
    <lineage>
        <taxon>Eukaryota</taxon>
        <taxon>Sar</taxon>
        <taxon>Alveolata</taxon>
        <taxon>Dinophyceae</taxon>
        <taxon>Suessiales</taxon>
        <taxon>Suessiaceae</taxon>
        <taxon>Polarella</taxon>
    </lineage>
</organism>
<dbReference type="InterPro" id="IPR002885">
    <property type="entry name" value="PPR_rpt"/>
</dbReference>
<accession>A0A813JZJ3</accession>
<dbReference type="NCBIfam" id="TIGR00756">
    <property type="entry name" value="PPR"/>
    <property type="match status" value="1"/>
</dbReference>
<protein>
    <recommendedName>
        <fullName evidence="4">Pentatricopeptide repeat-containing protein</fullName>
    </recommendedName>
</protein>
<dbReference type="Proteomes" id="UP000626109">
    <property type="component" value="Unassembled WGS sequence"/>
</dbReference>
<comment type="caution">
    <text evidence="2">The sequence shown here is derived from an EMBL/GenBank/DDBJ whole genome shotgun (WGS) entry which is preliminary data.</text>
</comment>
<dbReference type="PANTHER" id="PTHR47447:SF17">
    <property type="entry name" value="OS12G0638900 PROTEIN"/>
    <property type="match status" value="1"/>
</dbReference>
<dbReference type="PANTHER" id="PTHR47447">
    <property type="entry name" value="OS03G0856100 PROTEIN"/>
    <property type="match status" value="1"/>
</dbReference>
<dbReference type="InterPro" id="IPR011990">
    <property type="entry name" value="TPR-like_helical_dom_sf"/>
</dbReference>
<sequence>MRLGPDVLRAASTAASASARRRFLGRCLHGKRSFSGGSGFHARHHGSTAQAGRWQQALQVLENIRSERGEEPDLAACTKVMASCGRGRRWDAAIALFDELRFIHGRQPDEVMCTAVLSACRHAAAWAPALAVLAETETGTLGFLPGLPHYGAAAGCCELVCGTASLRQRLRPSECTFGEELLALSPPVSQRVNCLSGQAFAEAALDMWDSSSEASGDELEVAVDAAKSEMMRDFFSFLDDSEQSDCSEQEDESISSPPGRVHQMCFTQDDHFRCQFIAFESTT</sequence>
<dbReference type="EMBL" id="CAJNNW010026614">
    <property type="protein sequence ID" value="CAE8686588.1"/>
    <property type="molecule type" value="Genomic_DNA"/>
</dbReference>
<evidence type="ECO:0000313" key="2">
    <source>
        <dbReference type="EMBL" id="CAE8686588.1"/>
    </source>
</evidence>
<dbReference type="Gene3D" id="1.25.40.10">
    <property type="entry name" value="Tetratricopeptide repeat domain"/>
    <property type="match status" value="1"/>
</dbReference>
<evidence type="ECO:0008006" key="4">
    <source>
        <dbReference type="Google" id="ProtNLM"/>
    </source>
</evidence>
<proteinExistence type="predicted"/>
<evidence type="ECO:0000256" key="1">
    <source>
        <dbReference type="ARBA" id="ARBA00022737"/>
    </source>
</evidence>
<dbReference type="AlphaFoldDB" id="A0A813JZJ3"/>